<dbReference type="RefSeq" id="WP_034356765.1">
    <property type="nucleotide sequence ID" value="NZ_CP006704.1"/>
</dbReference>
<dbReference type="KEGG" id="ctes:O987_14435"/>
<reference evidence="2 3" key="1">
    <citation type="journal article" date="2014" name="Genome Announc.">
        <title>Complete Genome Sequence of Polychlorinated Biphenyl Degrader Comamonas testosteroni TK102 (NBRC 109938).</title>
        <authorList>
            <person name="Fukuda K."/>
            <person name="Hosoyama A."/>
            <person name="Tsuchikane K."/>
            <person name="Ohji S."/>
            <person name="Yamazoe A."/>
            <person name="Fujita N."/>
            <person name="Shintani M."/>
            <person name="Kimbara K."/>
        </authorList>
    </citation>
    <scope>NUCLEOTIDE SEQUENCE [LARGE SCALE GENOMIC DNA]</scope>
    <source>
        <strain evidence="2">TK102</strain>
    </source>
</reference>
<dbReference type="Proteomes" id="UP000028782">
    <property type="component" value="Chromosome"/>
</dbReference>
<name>A0A076PMR1_COMTE</name>
<organism evidence="2 3">
    <name type="scientific">Comamonas testosteroni TK102</name>
    <dbReference type="NCBI Taxonomy" id="1392005"/>
    <lineage>
        <taxon>Bacteria</taxon>
        <taxon>Pseudomonadati</taxon>
        <taxon>Pseudomonadota</taxon>
        <taxon>Betaproteobacteria</taxon>
        <taxon>Burkholderiales</taxon>
        <taxon>Comamonadaceae</taxon>
        <taxon>Comamonas</taxon>
    </lineage>
</organism>
<protein>
    <submittedName>
        <fullName evidence="2">Antitoxin of a toxin/antitoxin system</fullName>
    </submittedName>
</protein>
<evidence type="ECO:0000256" key="1">
    <source>
        <dbReference type="SAM" id="MobiDB-lite"/>
    </source>
</evidence>
<gene>
    <name evidence="2" type="ORF">O987_14435</name>
</gene>
<proteinExistence type="predicted"/>
<accession>A0A076PMR1</accession>
<evidence type="ECO:0000313" key="2">
    <source>
        <dbReference type="EMBL" id="AIJ47003.1"/>
    </source>
</evidence>
<evidence type="ECO:0000313" key="3">
    <source>
        <dbReference type="Proteomes" id="UP000028782"/>
    </source>
</evidence>
<dbReference type="EMBL" id="CP006704">
    <property type="protein sequence ID" value="AIJ47003.1"/>
    <property type="molecule type" value="Genomic_DNA"/>
</dbReference>
<dbReference type="AlphaFoldDB" id="A0A076PMR1"/>
<feature type="region of interest" description="Disordered" evidence="1">
    <location>
        <begin position="49"/>
        <end position="71"/>
    </location>
</feature>
<feature type="compositionally biased region" description="Basic and acidic residues" evidence="1">
    <location>
        <begin position="58"/>
        <end position="71"/>
    </location>
</feature>
<sequence>MRSTFTIDDDVVNRARAVAAPGIAVPELVRLALETFTRVEAGKRLAALGGAAPNMPDVPRRGSEADAEDSR</sequence>
<dbReference type="HOGENOM" id="CLU_179376_1_0_4"/>